<dbReference type="EMBL" id="LR824562">
    <property type="protein sequence ID" value="CAH1647516.1"/>
    <property type="molecule type" value="Genomic_DNA"/>
</dbReference>
<evidence type="ECO:0000256" key="4">
    <source>
        <dbReference type="PROSITE-ProRule" id="PRU00723"/>
    </source>
</evidence>
<dbReference type="PROSITE" id="PS50103">
    <property type="entry name" value="ZF_C3H1"/>
    <property type="match status" value="2"/>
</dbReference>
<dbReference type="Proteomes" id="UP001153321">
    <property type="component" value="Chromosome Z"/>
</dbReference>
<evidence type="ECO:0000259" key="7">
    <source>
        <dbReference type="PROSITE" id="PS50103"/>
    </source>
</evidence>
<feature type="region of interest" description="Disordered" evidence="6">
    <location>
        <begin position="1"/>
        <end position="90"/>
    </location>
</feature>
<feature type="compositionally biased region" description="Pro residues" evidence="6">
    <location>
        <begin position="74"/>
        <end position="86"/>
    </location>
</feature>
<evidence type="ECO:0000256" key="3">
    <source>
        <dbReference type="ARBA" id="ARBA00022833"/>
    </source>
</evidence>
<feature type="region of interest" description="Disordered" evidence="6">
    <location>
        <begin position="212"/>
        <end position="235"/>
    </location>
</feature>
<accession>A0A9P0N9P9</accession>
<dbReference type="Gene3D" id="4.10.1000.10">
    <property type="entry name" value="Zinc finger, CCCH-type"/>
    <property type="match status" value="1"/>
</dbReference>
<keyword evidence="1 4" id="KW-0479">Metal-binding</keyword>
<evidence type="ECO:0000256" key="1">
    <source>
        <dbReference type="ARBA" id="ARBA00022723"/>
    </source>
</evidence>
<name>A0A9P0N9P9_SPOLI</name>
<evidence type="ECO:0000256" key="6">
    <source>
        <dbReference type="SAM" id="MobiDB-lite"/>
    </source>
</evidence>
<dbReference type="GO" id="GO:0008270">
    <property type="term" value="F:zinc ion binding"/>
    <property type="evidence" value="ECO:0007669"/>
    <property type="project" value="UniProtKB-KW"/>
</dbReference>
<feature type="domain" description="C3H1-type" evidence="7">
    <location>
        <begin position="131"/>
        <end position="158"/>
    </location>
</feature>
<proteinExistence type="predicted"/>
<dbReference type="SUPFAM" id="SSF90229">
    <property type="entry name" value="CCCH zinc finger"/>
    <property type="match status" value="1"/>
</dbReference>
<feature type="zinc finger region" description="C3H1-type" evidence="4">
    <location>
        <begin position="168"/>
        <end position="189"/>
    </location>
</feature>
<feature type="zinc finger region" description="C3H1-type" evidence="4">
    <location>
        <begin position="131"/>
        <end position="158"/>
    </location>
</feature>
<keyword evidence="3 4" id="KW-0862">Zinc</keyword>
<gene>
    <name evidence="8" type="ORF">SPLIT_LOCUS12867</name>
</gene>
<feature type="domain" description="C3H1-type" evidence="7">
    <location>
        <begin position="168"/>
        <end position="189"/>
    </location>
</feature>
<keyword evidence="9" id="KW-1185">Reference proteome</keyword>
<keyword evidence="2 4" id="KW-0863">Zinc-finger</keyword>
<dbReference type="AlphaFoldDB" id="A0A9P0N9P9"/>
<evidence type="ECO:0000313" key="9">
    <source>
        <dbReference type="Proteomes" id="UP001153321"/>
    </source>
</evidence>
<sequence>MQGAEEEVQAKSRNDEDSINFRPSPNFKHMKKYLKSKFEEANQMSDQSSPTEMTDASTRTNILQEVNHNANVQPPLPPNPPPPDSPPMITNLKQEIVDDEYQNNDVNSQEFIQTEELRTTIKTDQSEATEEPKVIMCRNFVRGTCKKGAACIFAHKLILSQLPGVYTFCRNFQNSVCSFPKCKFVHATVFEKEYFFRSGYLPPHTLAHLKENITSQPDPTPQTEETPANTPAAAYPLGLAPPPPPAKPCMVPTHMNYAVPDSTCNIYGTAVLGQKRDWAGDEHEVSSSTEVPLLSNGHSPAKKCKMCDSTEIREELLKRRFESHKQKIEELNQKNRVLQMKTARISSVVAALFKPKMPGTGTGTGKDNGLLASPSFAAYVAKMLLNTESVVPPDAS</sequence>
<evidence type="ECO:0000256" key="2">
    <source>
        <dbReference type="ARBA" id="ARBA00022771"/>
    </source>
</evidence>
<dbReference type="SMART" id="SM00356">
    <property type="entry name" value="ZnF_C3H1"/>
    <property type="match status" value="2"/>
</dbReference>
<feature type="compositionally biased region" description="Polar residues" evidence="6">
    <location>
        <begin position="42"/>
        <end position="72"/>
    </location>
</feature>
<reference evidence="8" key="1">
    <citation type="submission" date="2022-02" db="EMBL/GenBank/DDBJ databases">
        <authorList>
            <person name="King R."/>
        </authorList>
    </citation>
    <scope>NUCLEOTIDE SEQUENCE</scope>
</reference>
<feature type="compositionally biased region" description="Low complexity" evidence="6">
    <location>
        <begin position="214"/>
        <end position="235"/>
    </location>
</feature>
<feature type="coiled-coil region" evidence="5">
    <location>
        <begin position="314"/>
        <end position="341"/>
    </location>
</feature>
<dbReference type="InterPro" id="IPR000571">
    <property type="entry name" value="Znf_CCCH"/>
</dbReference>
<evidence type="ECO:0000313" key="8">
    <source>
        <dbReference type="EMBL" id="CAH1647516.1"/>
    </source>
</evidence>
<keyword evidence="5" id="KW-0175">Coiled coil</keyword>
<evidence type="ECO:0000256" key="5">
    <source>
        <dbReference type="SAM" id="Coils"/>
    </source>
</evidence>
<protein>
    <recommendedName>
        <fullName evidence="7">C3H1-type domain-containing protein</fullName>
    </recommendedName>
</protein>
<organism evidence="8 9">
    <name type="scientific">Spodoptera littoralis</name>
    <name type="common">Egyptian cotton leafworm</name>
    <dbReference type="NCBI Taxonomy" id="7109"/>
    <lineage>
        <taxon>Eukaryota</taxon>
        <taxon>Metazoa</taxon>
        <taxon>Ecdysozoa</taxon>
        <taxon>Arthropoda</taxon>
        <taxon>Hexapoda</taxon>
        <taxon>Insecta</taxon>
        <taxon>Pterygota</taxon>
        <taxon>Neoptera</taxon>
        <taxon>Endopterygota</taxon>
        <taxon>Lepidoptera</taxon>
        <taxon>Glossata</taxon>
        <taxon>Ditrysia</taxon>
        <taxon>Noctuoidea</taxon>
        <taxon>Noctuidae</taxon>
        <taxon>Amphipyrinae</taxon>
        <taxon>Spodoptera</taxon>
    </lineage>
</organism>
<dbReference type="InterPro" id="IPR036855">
    <property type="entry name" value="Znf_CCCH_sf"/>
</dbReference>